<evidence type="ECO:0000313" key="6">
    <source>
        <dbReference type="Proteomes" id="UP000309594"/>
    </source>
</evidence>
<feature type="domain" description="RNA polymerase sigma-70 region 2" evidence="4">
    <location>
        <begin position="30"/>
        <end position="88"/>
    </location>
</feature>
<keyword evidence="3" id="KW-0804">Transcription</keyword>
<dbReference type="SUPFAM" id="SSF88946">
    <property type="entry name" value="Sigma2 domain of RNA polymerase sigma factors"/>
    <property type="match status" value="1"/>
</dbReference>
<evidence type="ECO:0000313" key="5">
    <source>
        <dbReference type="EMBL" id="TKC62506.1"/>
    </source>
</evidence>
<dbReference type="Gene3D" id="1.10.1740.10">
    <property type="match status" value="1"/>
</dbReference>
<dbReference type="GO" id="GO:0016987">
    <property type="term" value="F:sigma factor activity"/>
    <property type="evidence" value="ECO:0007669"/>
    <property type="project" value="UniProtKB-KW"/>
</dbReference>
<dbReference type="PANTHER" id="PTHR43133">
    <property type="entry name" value="RNA POLYMERASE ECF-TYPE SIGMA FACTO"/>
    <property type="match status" value="1"/>
</dbReference>
<dbReference type="InterPro" id="IPR039425">
    <property type="entry name" value="RNA_pol_sigma-70-like"/>
</dbReference>
<proteinExistence type="predicted"/>
<dbReference type="GO" id="GO:0006352">
    <property type="term" value="P:DNA-templated transcription initiation"/>
    <property type="evidence" value="ECO:0007669"/>
    <property type="project" value="InterPro"/>
</dbReference>
<dbReference type="AlphaFoldDB" id="A0A4V5PCY5"/>
<accession>A0A4V5PCY5</accession>
<organism evidence="5 6">
    <name type="scientific">Pedobacter hiemivivus</name>
    <dbReference type="NCBI Taxonomy" id="2530454"/>
    <lineage>
        <taxon>Bacteria</taxon>
        <taxon>Pseudomonadati</taxon>
        <taxon>Bacteroidota</taxon>
        <taxon>Sphingobacteriia</taxon>
        <taxon>Sphingobacteriales</taxon>
        <taxon>Sphingobacteriaceae</taxon>
        <taxon>Pedobacter</taxon>
    </lineage>
</organism>
<dbReference type="PANTHER" id="PTHR43133:SF46">
    <property type="entry name" value="RNA POLYMERASE SIGMA-70 FACTOR ECF SUBFAMILY"/>
    <property type="match status" value="1"/>
</dbReference>
<dbReference type="InterPro" id="IPR007627">
    <property type="entry name" value="RNA_pol_sigma70_r2"/>
</dbReference>
<dbReference type="Proteomes" id="UP000309594">
    <property type="component" value="Unassembled WGS sequence"/>
</dbReference>
<dbReference type="EMBL" id="SWDX01000003">
    <property type="protein sequence ID" value="TKC62506.1"/>
    <property type="molecule type" value="Genomic_DNA"/>
</dbReference>
<dbReference type="InterPro" id="IPR013325">
    <property type="entry name" value="RNA_pol_sigma_r2"/>
</dbReference>
<evidence type="ECO:0000256" key="3">
    <source>
        <dbReference type="ARBA" id="ARBA00023163"/>
    </source>
</evidence>
<name>A0A4V5PCY5_9SPHI</name>
<reference evidence="5 6" key="1">
    <citation type="submission" date="2019-04" db="EMBL/GenBank/DDBJ databases">
        <title>Pedobacter sp. RP-1-16 sp. nov., isolated from Arctic soil.</title>
        <authorList>
            <person name="Dahal R.H."/>
            <person name="Kim D.-U."/>
        </authorList>
    </citation>
    <scope>NUCLEOTIDE SEQUENCE [LARGE SCALE GENOMIC DNA]</scope>
    <source>
        <strain evidence="5 6">RP-1-16</strain>
    </source>
</reference>
<evidence type="ECO:0000256" key="1">
    <source>
        <dbReference type="ARBA" id="ARBA00023015"/>
    </source>
</evidence>
<dbReference type="Pfam" id="PF04542">
    <property type="entry name" value="Sigma70_r2"/>
    <property type="match status" value="1"/>
</dbReference>
<sequence>MSTIEYNLLSDTELVVRLKEGEHDAYSEIYQRFFGLLYAFTYRRLNDEEESMDILQELFTDIWLKRETLEVPVLSSYLHRAVRIKMITLMVHRDVKENCIQSFKSFMEDDTIITDHLIREKQLTTMIEKEVRLLPDSVREIFLSSKQTNKQI</sequence>
<comment type="caution">
    <text evidence="5">The sequence shown here is derived from an EMBL/GenBank/DDBJ whole genome shotgun (WGS) entry which is preliminary data.</text>
</comment>
<dbReference type="RefSeq" id="WP_136880086.1">
    <property type="nucleotide sequence ID" value="NZ_SWDX01000003.1"/>
</dbReference>
<keyword evidence="2" id="KW-0731">Sigma factor</keyword>
<gene>
    <name evidence="5" type="ORF">FBD94_09845</name>
</gene>
<keyword evidence="1" id="KW-0805">Transcription regulation</keyword>
<evidence type="ECO:0000259" key="4">
    <source>
        <dbReference type="Pfam" id="PF04542"/>
    </source>
</evidence>
<protein>
    <submittedName>
        <fullName evidence="5">RNA polymerase subunit sigma-70</fullName>
    </submittedName>
</protein>
<evidence type="ECO:0000256" key="2">
    <source>
        <dbReference type="ARBA" id="ARBA00023082"/>
    </source>
</evidence>